<proteinExistence type="evidence at protein level"/>
<keyword evidence="11 12" id="KW-0066">ATP synthesis</keyword>
<evidence type="ECO:0000256" key="6">
    <source>
        <dbReference type="ARBA" id="ARBA00022781"/>
    </source>
</evidence>
<keyword evidence="10 12" id="KW-0472">Membrane</keyword>
<feature type="transmembrane region" description="Helical" evidence="12">
    <location>
        <begin position="67"/>
        <end position="94"/>
    </location>
</feature>
<keyword evidence="16" id="KW-0002">3D-structure</keyword>
<dbReference type="GO" id="GO:0045259">
    <property type="term" value="C:proton-transporting ATP synthase complex"/>
    <property type="evidence" value="ECO:0007669"/>
    <property type="project" value="UniProtKB-KW"/>
</dbReference>
<evidence type="ECO:0000256" key="2">
    <source>
        <dbReference type="ARBA" id="ARBA00006704"/>
    </source>
</evidence>
<keyword evidence="15" id="KW-1185">Reference proteome</keyword>
<feature type="transmembrane region" description="Helical" evidence="12">
    <location>
        <begin position="149"/>
        <end position="178"/>
    </location>
</feature>
<comment type="function">
    <text evidence="12">F(1)F(0) ATP synthase produces ATP from ADP in the presence of a proton or sodium gradient. F-type ATPases consist of two structural domains, F(1) containing the extramembraneous catalytic core and F(0) containing the membrane proton channel, linked together by a central stalk and a peripheral stalk. During catalysis, ATP synthesis in the catalytic domain of F(1) is coupled via a rotary mechanism of the central stalk subunits to proton translocation.</text>
</comment>
<keyword evidence="14" id="KW-0378">Hydrolase</keyword>
<dbReference type="SMR" id="H6LFT0"/>
<comment type="similarity">
    <text evidence="2 12">Belongs to the ATPase C chain family.</text>
</comment>
<feature type="domain" description="V-ATPase proteolipid subunit C-like" evidence="13">
    <location>
        <begin position="113"/>
        <end position="175"/>
    </location>
</feature>
<comment type="function">
    <text evidence="12">Key component of the F(0) channel; it plays a direct role in translocation across the membrane. A homomeric c-ring of between 10-14 subunits forms the central stalk rotor element with the F(1) delta and epsilon subunits.</text>
</comment>
<evidence type="ECO:0000259" key="13">
    <source>
        <dbReference type="Pfam" id="PF00137"/>
    </source>
</evidence>
<evidence type="ECO:0000256" key="9">
    <source>
        <dbReference type="ARBA" id="ARBA00023121"/>
    </source>
</evidence>
<name>H6LFT0_ACEWD</name>
<comment type="subcellular location">
    <subcellularLocation>
        <location evidence="12">Cell membrane</location>
        <topology evidence="12">Multi-pass membrane protein</topology>
    </subcellularLocation>
    <subcellularLocation>
        <location evidence="1">Membrane</location>
        <topology evidence="1">Multi-pass membrane protein</topology>
    </subcellularLocation>
</comment>
<dbReference type="Gene3D" id="1.20.120.610">
    <property type="entry name" value="lithium bound rotor ring of v- atpase"/>
    <property type="match status" value="1"/>
</dbReference>
<feature type="modified residue" description="N-formylmethionine" evidence="16">
    <location>
        <position position="1"/>
    </location>
</feature>
<keyword evidence="5 12" id="KW-0812">Transmembrane</keyword>
<feature type="site" description="Reversibly protonated during proton transport" evidence="12">
    <location>
        <position position="79"/>
    </location>
</feature>
<dbReference type="GO" id="GO:0016787">
    <property type="term" value="F:hydrolase activity"/>
    <property type="evidence" value="ECO:0007669"/>
    <property type="project" value="UniProtKB-KW"/>
</dbReference>
<evidence type="ECO:0000256" key="7">
    <source>
        <dbReference type="ARBA" id="ARBA00022989"/>
    </source>
</evidence>
<dbReference type="AlphaFoldDB" id="H6LFT0"/>
<evidence type="ECO:0000256" key="10">
    <source>
        <dbReference type="ARBA" id="ARBA00023136"/>
    </source>
</evidence>
<dbReference type="Proteomes" id="UP000007177">
    <property type="component" value="Chromosome"/>
</dbReference>
<keyword evidence="12" id="KW-1003">Cell membrane</keyword>
<reference evidence="15" key="1">
    <citation type="submission" date="2011-07" db="EMBL/GenBank/DDBJ databases">
        <title>Complete genome sequence of Acetobacterium woodii.</title>
        <authorList>
            <person name="Poehlein A."/>
            <person name="Schmidt S."/>
            <person name="Kaster A.-K."/>
            <person name="Goenrich M."/>
            <person name="Vollmers J."/>
            <person name="Thuermer A."/>
            <person name="Gottschalk G."/>
            <person name="Thauer R.K."/>
            <person name="Daniel R."/>
            <person name="Mueller V."/>
        </authorList>
    </citation>
    <scope>NUCLEOTIDE SEQUENCE [LARGE SCALE GENOMIC DNA]</scope>
    <source>
        <strain evidence="15">ATCC 29683 / DSM 1030 / JCM 2381 / KCTC 1655 / WB1</strain>
    </source>
</reference>
<dbReference type="InterPro" id="IPR000454">
    <property type="entry name" value="ATP_synth_F0_csu"/>
</dbReference>
<dbReference type="RefSeq" id="WP_014354629.1">
    <property type="nucleotide sequence ID" value="NC_016894.1"/>
</dbReference>
<dbReference type="GO" id="GO:0008289">
    <property type="term" value="F:lipid binding"/>
    <property type="evidence" value="ECO:0007669"/>
    <property type="project" value="UniProtKB-KW"/>
</dbReference>
<dbReference type="HAMAP" id="MF_01396">
    <property type="entry name" value="ATP_synth_c_bact"/>
    <property type="match status" value="1"/>
</dbReference>
<dbReference type="NCBIfam" id="TIGR01260">
    <property type="entry name" value="ATP_synt_c"/>
    <property type="match status" value="2"/>
</dbReference>
<evidence type="ECO:0000256" key="11">
    <source>
        <dbReference type="ARBA" id="ARBA00023310"/>
    </source>
</evidence>
<keyword evidence="9 12" id="KW-0446">Lipid-binding</keyword>
<dbReference type="GO" id="GO:0046933">
    <property type="term" value="F:proton-transporting ATP synthase activity, rotational mechanism"/>
    <property type="evidence" value="ECO:0007669"/>
    <property type="project" value="UniProtKB-UniRule"/>
</dbReference>
<feature type="domain" description="V-ATPase proteolipid subunit C-like" evidence="13">
    <location>
        <begin position="30"/>
        <end position="92"/>
    </location>
</feature>
<dbReference type="InterPro" id="IPR002379">
    <property type="entry name" value="ATPase_proteolipid_c-like_dom"/>
</dbReference>
<evidence type="ECO:0000256" key="3">
    <source>
        <dbReference type="ARBA" id="ARBA00022448"/>
    </source>
</evidence>
<keyword evidence="7 12" id="KW-1133">Transmembrane helix</keyword>
<dbReference type="InterPro" id="IPR005953">
    <property type="entry name" value="ATP_synth_csu_bac/chlpt"/>
</dbReference>
<dbReference type="PDBsum" id="4BEM"/>
<dbReference type="HOGENOM" id="CLU_1473230_0_0_9"/>
<dbReference type="Pfam" id="PF00137">
    <property type="entry name" value="ATP-synt_C"/>
    <property type="match status" value="2"/>
</dbReference>
<dbReference type="PANTHER" id="PTHR10031:SF0">
    <property type="entry name" value="ATPASE PROTEIN 9"/>
    <property type="match status" value="1"/>
</dbReference>
<protein>
    <recommendedName>
        <fullName evidence="12">ATP synthase subunit c</fullName>
    </recommendedName>
    <alternativeName>
        <fullName evidence="12">ATP synthase F(0) sector subunit c</fullName>
    </alternativeName>
    <alternativeName>
        <fullName evidence="12">F-type ATPase subunit c</fullName>
        <shortName evidence="12">F-ATPase subunit c</shortName>
    </alternativeName>
    <alternativeName>
        <fullName evidence="12">Lipid-binding protein</fullName>
    </alternativeName>
</protein>
<organism evidence="14 15">
    <name type="scientific">Acetobacterium woodii (strain ATCC 29683 / DSM 1030 / JCM 2381 / KCTC 1655 / WB1)</name>
    <dbReference type="NCBI Taxonomy" id="931626"/>
    <lineage>
        <taxon>Bacteria</taxon>
        <taxon>Bacillati</taxon>
        <taxon>Bacillota</taxon>
        <taxon>Clostridia</taxon>
        <taxon>Eubacteriales</taxon>
        <taxon>Eubacteriaceae</taxon>
        <taxon>Acetobacterium</taxon>
    </lineage>
</organism>
<dbReference type="CDD" id="cd18184">
    <property type="entry name" value="ATP-synt_Fo_c_NaATPase"/>
    <property type="match status" value="2"/>
</dbReference>
<dbReference type="OrthoDB" id="9810379at2"/>
<evidence type="ECO:0000313" key="15">
    <source>
        <dbReference type="Proteomes" id="UP000007177"/>
    </source>
</evidence>
<dbReference type="eggNOG" id="COG0636">
    <property type="taxonomic scope" value="Bacteria"/>
</dbReference>
<evidence type="ECO:0000256" key="1">
    <source>
        <dbReference type="ARBA" id="ARBA00004141"/>
    </source>
</evidence>
<keyword evidence="6 12" id="KW-0375">Hydrogen ion transport</keyword>
<comment type="caution">
    <text evidence="12">Lacks conserved residue(s) required for the propagation of feature annotation.</text>
</comment>
<sequence length="182" mass="18378">MIGDMNIVDFVIQFLSQFDPVDVIKGFSALGIGLAMVAGVGPGIGQGFAAGKGAEAVGKNPTKSNDIVMIMLLGAAVAETSGIFSLVIALILLFANPFISSTASVWILSASAMASGIAMIAGIGPGTGQGYAAGKGAEAVGIRPEMKSAILRVMLLGQAVAQTTGIYALIVALILMYANPFL</sequence>
<evidence type="ECO:0000256" key="8">
    <source>
        <dbReference type="ARBA" id="ARBA00023065"/>
    </source>
</evidence>
<dbReference type="PANTHER" id="PTHR10031">
    <property type="entry name" value="ATP SYNTHASE LIPID-BINDING PROTEIN, MITOCHONDRIAL"/>
    <property type="match status" value="1"/>
</dbReference>
<evidence type="ECO:0000256" key="5">
    <source>
        <dbReference type="ARBA" id="ARBA00022692"/>
    </source>
</evidence>
<dbReference type="EvolutionaryTrace" id="H6LFT0"/>
<reference evidence="14 15" key="2">
    <citation type="journal article" date="2012" name="PLoS ONE">
        <title>An ancient pathway combining carbon dioxide fixation with the generation and utilization of a sodium ion gradient for ATP synthesis.</title>
        <authorList>
            <person name="Poehlein A."/>
            <person name="Schmidt S."/>
            <person name="Kaster A.K."/>
            <person name="Goenrich M."/>
            <person name="Vollmers J."/>
            <person name="Thurmer A."/>
            <person name="Bertsch J."/>
            <person name="Schuchmann K."/>
            <person name="Voigt B."/>
            <person name="Hecker M."/>
            <person name="Daniel R."/>
            <person name="Thauer R.K."/>
            <person name="Gottschalk G."/>
            <person name="Muller V."/>
        </authorList>
    </citation>
    <scope>NUCLEOTIDE SEQUENCE [LARGE SCALE GENOMIC DNA]</scope>
    <source>
        <strain evidence="15">ATCC 29683 / DSM 1030 / JCM 2381 / KCTC 1655 / WB1</strain>
    </source>
</reference>
<dbReference type="GO" id="GO:0033177">
    <property type="term" value="C:proton-transporting two-sector ATPase complex, proton-transporting domain"/>
    <property type="evidence" value="ECO:0007669"/>
    <property type="project" value="InterPro"/>
</dbReference>
<accession>H6LFT0</accession>
<dbReference type="GO" id="GO:0005886">
    <property type="term" value="C:plasma membrane"/>
    <property type="evidence" value="ECO:0007669"/>
    <property type="project" value="UniProtKB-SubCell"/>
</dbReference>
<dbReference type="PRINTS" id="PR00124">
    <property type="entry name" value="ATPASEC"/>
</dbReference>
<gene>
    <name evidence="14" type="primary">atpE1</name>
    <name evidence="12" type="synonym">atpE</name>
    <name evidence="14" type="ordered locus">Awo_c02160</name>
</gene>
<dbReference type="PDB" id="4BEM">
    <property type="method" value="X-ray"/>
    <property type="resolution" value="2.10 A"/>
    <property type="chains" value="J=1-182"/>
</dbReference>
<evidence type="ECO:0000313" key="14">
    <source>
        <dbReference type="EMBL" id="AFA47025.1"/>
    </source>
</evidence>
<keyword evidence="4 12" id="KW-0138">CF(0)</keyword>
<feature type="transmembrane region" description="Helical" evidence="12">
    <location>
        <begin position="106"/>
        <end position="128"/>
    </location>
</feature>
<comment type="subunit">
    <text evidence="12">F-type ATPases have 2 components, F(1) - the catalytic core - and F(0) - the membrane proton channel. F(1) has five subunits: alpha(3), beta(3), gamma(1), delta(1), epsilon(1). F(0) has three main subunits: a(1), b(2) and c(10-14). The alpha and beta chains form an alternating ring which encloses part of the gamma chain. F(1) is attached to F(0) by a central stalk formed by the gamma and epsilon chains, while a peripheral stalk is formed by the delta and b chains.</text>
</comment>
<dbReference type="KEGG" id="awo:Awo_c02160"/>
<dbReference type="STRING" id="931626.Awo_c02160"/>
<keyword evidence="3 12" id="KW-0813">Transport</keyword>
<evidence type="ECO:0000256" key="4">
    <source>
        <dbReference type="ARBA" id="ARBA00022547"/>
    </source>
</evidence>
<dbReference type="EMBL" id="CP002987">
    <property type="protein sequence ID" value="AFA47025.1"/>
    <property type="molecule type" value="Genomic_DNA"/>
</dbReference>
<keyword evidence="8 12" id="KW-0406">Ion transport</keyword>
<reference evidence="16" key="3">
    <citation type="journal article" date="2014" name="Nat. Commun.">
        <title>High-resolution structure and mechanism of an F/V-hybrid rotor ring in a Na-coupled ATP synthase.</title>
        <authorList>
            <person name="Matthies D."/>
            <person name="Zhou W."/>
            <person name="Klyszejko A.L."/>
            <person name="Anselmi C."/>
            <person name="Yildiz O."/>
            <person name="Brandt K."/>
            <person name="Muller V."/>
            <person name="Faraldo-Gomez J.D."/>
            <person name="Meier T."/>
        </authorList>
    </citation>
    <scope>X-RAY CRYSTALLOGRAPHY (2.10 ANGSTROMS)</scope>
    <scope>FORMYLATION AT MET-1</scope>
</reference>
<evidence type="ECO:0007829" key="16">
    <source>
        <dbReference type="PDB" id="4BEM"/>
    </source>
</evidence>
<dbReference type="InterPro" id="IPR035921">
    <property type="entry name" value="F/V-ATP_Csub_sf"/>
</dbReference>
<evidence type="ECO:0000256" key="12">
    <source>
        <dbReference type="HAMAP-Rule" id="MF_01396"/>
    </source>
</evidence>
<dbReference type="SUPFAM" id="SSF81333">
    <property type="entry name" value="F1F0 ATP synthase subunit C"/>
    <property type="match status" value="2"/>
</dbReference>